<dbReference type="CDD" id="cd16377">
    <property type="entry name" value="23S_rRNA_IVP_like"/>
    <property type="match status" value="1"/>
</dbReference>
<organism evidence="1 2">
    <name type="scientific">Faecalibacter bovis</name>
    <dbReference type="NCBI Taxonomy" id="2898187"/>
    <lineage>
        <taxon>Bacteria</taxon>
        <taxon>Pseudomonadati</taxon>
        <taxon>Bacteroidota</taxon>
        <taxon>Flavobacteriia</taxon>
        <taxon>Flavobacteriales</taxon>
        <taxon>Weeksellaceae</taxon>
        <taxon>Faecalibacter</taxon>
    </lineage>
</organism>
<reference evidence="2" key="2">
    <citation type="submission" date="2021-04" db="EMBL/GenBank/DDBJ databases">
        <title>Taxonomy of Flavobacteriaceae bacterium ZY171143.</title>
        <authorList>
            <person name="Li F."/>
        </authorList>
    </citation>
    <scope>NUCLEOTIDE SEQUENCE [LARGE SCALE GENOMIC DNA]</scope>
    <source>
        <strain evidence="2">ZY171143</strain>
    </source>
</reference>
<dbReference type="Gene3D" id="1.20.1440.60">
    <property type="entry name" value="23S rRNA-intervening sequence"/>
    <property type="match status" value="1"/>
</dbReference>
<accession>A0ABX7XEY2</accession>
<dbReference type="Proteomes" id="UP000672011">
    <property type="component" value="Chromosome"/>
</dbReference>
<dbReference type="NCBIfam" id="TIGR02436">
    <property type="entry name" value="four helix bundle protein"/>
    <property type="match status" value="1"/>
</dbReference>
<dbReference type="EMBL" id="CP072842">
    <property type="protein sequence ID" value="QTV06427.1"/>
    <property type="molecule type" value="Genomic_DNA"/>
</dbReference>
<gene>
    <name evidence="1" type="ORF">J9309_03605</name>
</gene>
<name>A0ABX7XEY2_9FLAO</name>
<sequence length="125" mass="14401">MATNFESLVVWQKSHELTLKIYEITKDFPREEIFGITSQIRRAAYSIPANIVEGRKKSTTAHKLSFLSHSIGSLEEVKYFLLLSKDLAYITQTIYDEIFPLTEEVGRLLSGYEKFTKNDNFGSRT</sequence>
<evidence type="ECO:0000313" key="2">
    <source>
        <dbReference type="Proteomes" id="UP000672011"/>
    </source>
</evidence>
<dbReference type="SUPFAM" id="SSF158446">
    <property type="entry name" value="IVS-encoded protein-like"/>
    <property type="match status" value="1"/>
</dbReference>
<dbReference type="PANTHER" id="PTHR38471:SF2">
    <property type="entry name" value="FOUR HELIX BUNDLE PROTEIN"/>
    <property type="match status" value="1"/>
</dbReference>
<proteinExistence type="predicted"/>
<dbReference type="RefSeq" id="WP_230477142.1">
    <property type="nucleotide sequence ID" value="NZ_CP072842.1"/>
</dbReference>
<dbReference type="InterPro" id="IPR036583">
    <property type="entry name" value="23S_rRNA_IVS_sf"/>
</dbReference>
<keyword evidence="2" id="KW-1185">Reference proteome</keyword>
<protein>
    <submittedName>
        <fullName evidence="1">Four helix bundle protein</fullName>
    </submittedName>
</protein>
<dbReference type="PANTHER" id="PTHR38471">
    <property type="entry name" value="FOUR HELIX BUNDLE PROTEIN"/>
    <property type="match status" value="1"/>
</dbReference>
<evidence type="ECO:0000313" key="1">
    <source>
        <dbReference type="EMBL" id="QTV06427.1"/>
    </source>
</evidence>
<dbReference type="InterPro" id="IPR012657">
    <property type="entry name" value="23S_rRNA-intervening_sequence"/>
</dbReference>
<dbReference type="Pfam" id="PF05635">
    <property type="entry name" value="23S_rRNA_IVP"/>
    <property type="match status" value="1"/>
</dbReference>
<reference evidence="1 2" key="1">
    <citation type="journal article" date="2021" name="Int. J. Syst. Evol. Microbiol.">
        <title>Faecalibacter bovis sp. nov., isolated from cow faeces.</title>
        <authorList>
            <person name="Li F."/>
            <person name="Zhao W."/>
            <person name="Hong Q."/>
            <person name="Shao Q."/>
            <person name="Song J."/>
            <person name="Yang S."/>
        </authorList>
    </citation>
    <scope>NUCLEOTIDE SEQUENCE [LARGE SCALE GENOMIC DNA]</scope>
    <source>
        <strain evidence="1 2">ZY171143</strain>
    </source>
</reference>